<keyword evidence="2" id="KW-1185">Reference proteome</keyword>
<comment type="caution">
    <text evidence="1">The sequence shown here is derived from an EMBL/GenBank/DDBJ whole genome shotgun (WGS) entry which is preliminary data.</text>
</comment>
<protein>
    <submittedName>
        <fullName evidence="1">Uncharacterized protein</fullName>
    </submittedName>
</protein>
<dbReference type="AlphaFoldDB" id="A0A7Z7B948"/>
<dbReference type="Proteomes" id="UP000198900">
    <property type="component" value="Unassembled WGS sequence"/>
</dbReference>
<name>A0A7Z7B948_9BURK</name>
<evidence type="ECO:0000313" key="1">
    <source>
        <dbReference type="EMBL" id="SDI22647.1"/>
    </source>
</evidence>
<accession>A0A7Z7B948</accession>
<gene>
    <name evidence="1" type="ORF">SAMN04487926_113232</name>
</gene>
<proteinExistence type="predicted"/>
<evidence type="ECO:0000313" key="2">
    <source>
        <dbReference type="Proteomes" id="UP000198900"/>
    </source>
</evidence>
<dbReference type="EMBL" id="FNDI01000013">
    <property type="protein sequence ID" value="SDI22647.1"/>
    <property type="molecule type" value="Genomic_DNA"/>
</dbReference>
<organism evidence="1 2">
    <name type="scientific">Paraburkholderia steynii</name>
    <dbReference type="NCBI Taxonomy" id="1245441"/>
    <lineage>
        <taxon>Bacteria</taxon>
        <taxon>Pseudomonadati</taxon>
        <taxon>Pseudomonadota</taxon>
        <taxon>Betaproteobacteria</taxon>
        <taxon>Burkholderiales</taxon>
        <taxon>Burkholderiaceae</taxon>
        <taxon>Paraburkholderia</taxon>
    </lineage>
</organism>
<dbReference type="RefSeq" id="WP_255221909.1">
    <property type="nucleotide sequence ID" value="NZ_FNDI01000013.1"/>
</dbReference>
<reference evidence="1" key="1">
    <citation type="submission" date="2016-10" db="EMBL/GenBank/DDBJ databases">
        <authorList>
            <person name="Varghese N."/>
            <person name="Submissions S."/>
        </authorList>
    </citation>
    <scope>NUCLEOTIDE SEQUENCE [LARGE SCALE GENOMIC DNA]</scope>
    <source>
        <strain evidence="1">YR281</strain>
    </source>
</reference>
<sequence>MESIKSNERAARLVEVAGVCIPHTPLAIAATEAAHASLSALIQ</sequence>